<name>A0A1I7YKD7_9BILA</name>
<evidence type="ECO:0000313" key="3">
    <source>
        <dbReference type="WBParaSite" id="L893_g17220.t1"/>
    </source>
</evidence>
<sequence>MYIHIYESIIPEGEDKLRIIFITIFVLGIGLLILMMFFLLCMPILVHRAISQMHAKAEKHCRHLTTVTLLPEDKAVDLI</sequence>
<evidence type="ECO:0000256" key="1">
    <source>
        <dbReference type="SAM" id="Phobius"/>
    </source>
</evidence>
<feature type="transmembrane region" description="Helical" evidence="1">
    <location>
        <begin position="20"/>
        <end position="46"/>
    </location>
</feature>
<keyword evidence="1" id="KW-1133">Transmembrane helix</keyword>
<protein>
    <submittedName>
        <fullName evidence="3">Col_cuticle_N domain-containing protein</fullName>
    </submittedName>
</protein>
<proteinExistence type="predicted"/>
<dbReference type="Proteomes" id="UP000095287">
    <property type="component" value="Unplaced"/>
</dbReference>
<organism evidence="2 3">
    <name type="scientific">Steinernema glaseri</name>
    <dbReference type="NCBI Taxonomy" id="37863"/>
    <lineage>
        <taxon>Eukaryota</taxon>
        <taxon>Metazoa</taxon>
        <taxon>Ecdysozoa</taxon>
        <taxon>Nematoda</taxon>
        <taxon>Chromadorea</taxon>
        <taxon>Rhabditida</taxon>
        <taxon>Tylenchina</taxon>
        <taxon>Panagrolaimomorpha</taxon>
        <taxon>Strongyloidoidea</taxon>
        <taxon>Steinernematidae</taxon>
        <taxon>Steinernema</taxon>
    </lineage>
</organism>
<reference evidence="3" key="1">
    <citation type="submission" date="2016-11" db="UniProtKB">
        <authorList>
            <consortium name="WormBaseParasite"/>
        </authorList>
    </citation>
    <scope>IDENTIFICATION</scope>
</reference>
<dbReference type="WBParaSite" id="L893_g17220.t1">
    <property type="protein sequence ID" value="L893_g17220.t1"/>
    <property type="gene ID" value="L893_g17220"/>
</dbReference>
<accession>A0A1I7YKD7</accession>
<keyword evidence="1" id="KW-0472">Membrane</keyword>
<keyword evidence="2" id="KW-1185">Reference proteome</keyword>
<evidence type="ECO:0000313" key="2">
    <source>
        <dbReference type="Proteomes" id="UP000095287"/>
    </source>
</evidence>
<dbReference type="AlphaFoldDB" id="A0A1I7YKD7"/>
<keyword evidence="1" id="KW-0812">Transmembrane</keyword>